<dbReference type="CDD" id="cd00773">
    <property type="entry name" value="HisRS-like_core"/>
    <property type="match status" value="1"/>
</dbReference>
<evidence type="ECO:0000256" key="9">
    <source>
        <dbReference type="HAMAP-Rule" id="MF_00127"/>
    </source>
</evidence>
<dbReference type="SUPFAM" id="SSF52954">
    <property type="entry name" value="Class II aaRS ABD-related"/>
    <property type="match status" value="1"/>
</dbReference>
<protein>
    <recommendedName>
        <fullName evidence="9">Histidine--tRNA ligase</fullName>
        <ecNumber evidence="9">6.1.1.21</ecNumber>
    </recommendedName>
    <alternativeName>
        <fullName evidence="9">Histidyl-tRNA synthetase</fullName>
        <shortName evidence="9">HisRS</shortName>
    </alternativeName>
</protein>
<dbReference type="RefSeq" id="WP_179846306.1">
    <property type="nucleotide sequence ID" value="NZ_JACCBA010000001.1"/>
</dbReference>
<proteinExistence type="inferred from homology"/>
<evidence type="ECO:0000313" key="12">
    <source>
        <dbReference type="EMBL" id="NYD49622.1"/>
    </source>
</evidence>
<dbReference type="NCBIfam" id="TIGR00442">
    <property type="entry name" value="hisS"/>
    <property type="match status" value="1"/>
</dbReference>
<dbReference type="PANTHER" id="PTHR11476">
    <property type="entry name" value="HISTIDYL-TRNA SYNTHETASE"/>
    <property type="match status" value="1"/>
</dbReference>
<dbReference type="InterPro" id="IPR004516">
    <property type="entry name" value="HisRS/HisZ"/>
</dbReference>
<evidence type="ECO:0000256" key="4">
    <source>
        <dbReference type="ARBA" id="ARBA00022741"/>
    </source>
</evidence>
<dbReference type="PIRSF" id="PIRSF001549">
    <property type="entry name" value="His-tRNA_synth"/>
    <property type="match status" value="1"/>
</dbReference>
<dbReference type="InterPro" id="IPR006195">
    <property type="entry name" value="aa-tRNA-synth_II"/>
</dbReference>
<sequence>MASRQFDPPSGTRDFLAGVLRTRERVFTQIREVFERYGFEPLQTPAFERLETLTGKYGDEGDKLIFKILRRGEHEATGEADLALRYDMTVPLARVVANYGSQLPTPYKRYAMGPVWRADRPGKGRFREFAQCDVDVVGSASPLADAEVVCALTDALDAVGVRNYQVLVNSRQALSGLLEVYGVPAELGGGVLITLDKLDKLAPERVAAELVEARSLPAHIAEALVNDLTAADAVERMHTTLKDSEAGRAGLEEITGLLELAAGKVGRERIAFTPSLVRGLDYYTGVIFEVTAEGMPGSIASGGRYDGLISALGGPDVPACGGSLGIERIIGLLSDHEGDVHRLDVAATVIAEDTSTELAGFAARLRDAGLSTEIYLAASRKLAKQLKWAADRHARFALIYGASDKEAGVVTVRDMDSGEQAQIPTNELAAHLIRRCAPSR</sequence>
<comment type="similarity">
    <text evidence="1 9">Belongs to the class-II aminoacyl-tRNA synthetase family.</text>
</comment>
<dbReference type="AlphaFoldDB" id="A0A7Y9EKZ8"/>
<feature type="domain" description="Aminoacyl-transfer RNA synthetases class-II family profile" evidence="11">
    <location>
        <begin position="1"/>
        <end position="333"/>
    </location>
</feature>
<dbReference type="InterPro" id="IPR045864">
    <property type="entry name" value="aa-tRNA-synth_II/BPL/LPL"/>
</dbReference>
<feature type="binding site" evidence="10">
    <location>
        <begin position="87"/>
        <end position="89"/>
    </location>
    <ligand>
        <name>L-histidine</name>
        <dbReference type="ChEBI" id="CHEBI:57595"/>
    </ligand>
</feature>
<dbReference type="Pfam" id="PF13393">
    <property type="entry name" value="tRNA-synt_His"/>
    <property type="match status" value="1"/>
</dbReference>
<dbReference type="EMBL" id="JACCBA010000001">
    <property type="protein sequence ID" value="NYD49622.1"/>
    <property type="molecule type" value="Genomic_DNA"/>
</dbReference>
<organism evidence="12 13">
    <name type="scientific">Actinomadura luteofluorescens</name>
    <dbReference type="NCBI Taxonomy" id="46163"/>
    <lineage>
        <taxon>Bacteria</taxon>
        <taxon>Bacillati</taxon>
        <taxon>Actinomycetota</taxon>
        <taxon>Actinomycetes</taxon>
        <taxon>Streptosporangiales</taxon>
        <taxon>Thermomonosporaceae</taxon>
        <taxon>Actinomadura</taxon>
    </lineage>
</organism>
<dbReference type="SUPFAM" id="SSF55681">
    <property type="entry name" value="Class II aaRS and biotin synthetases"/>
    <property type="match status" value="1"/>
</dbReference>
<dbReference type="HAMAP" id="MF_00127">
    <property type="entry name" value="His_tRNA_synth"/>
    <property type="match status" value="1"/>
</dbReference>
<dbReference type="GO" id="GO:0005524">
    <property type="term" value="F:ATP binding"/>
    <property type="evidence" value="ECO:0007669"/>
    <property type="project" value="UniProtKB-UniRule"/>
</dbReference>
<keyword evidence="5 9" id="KW-0067">ATP-binding</keyword>
<dbReference type="EC" id="6.1.1.21" evidence="9"/>
<evidence type="ECO:0000256" key="7">
    <source>
        <dbReference type="ARBA" id="ARBA00023146"/>
    </source>
</evidence>
<keyword evidence="4 9" id="KW-0547">Nucleotide-binding</keyword>
<evidence type="ECO:0000256" key="2">
    <source>
        <dbReference type="ARBA" id="ARBA00011738"/>
    </source>
</evidence>
<feature type="binding site" evidence="10">
    <location>
        <position position="278"/>
    </location>
    <ligand>
        <name>L-histidine</name>
        <dbReference type="ChEBI" id="CHEBI:57595"/>
    </ligand>
</feature>
<dbReference type="PROSITE" id="PS50862">
    <property type="entry name" value="AA_TRNA_LIGASE_II"/>
    <property type="match status" value="1"/>
</dbReference>
<comment type="subunit">
    <text evidence="2 9">Homodimer.</text>
</comment>
<dbReference type="Gene3D" id="3.30.930.10">
    <property type="entry name" value="Bira Bifunctional Protein, Domain 2"/>
    <property type="match status" value="1"/>
</dbReference>
<keyword evidence="6 9" id="KW-0648">Protein biosynthesis</keyword>
<dbReference type="InterPro" id="IPR004154">
    <property type="entry name" value="Anticodon-bd"/>
</dbReference>
<dbReference type="InterPro" id="IPR015807">
    <property type="entry name" value="His-tRNA-ligase"/>
</dbReference>
<keyword evidence="13" id="KW-1185">Reference proteome</keyword>
<dbReference type="GO" id="GO:0005737">
    <property type="term" value="C:cytoplasm"/>
    <property type="evidence" value="ECO:0007669"/>
    <property type="project" value="UniProtKB-SubCell"/>
</dbReference>
<dbReference type="Gene3D" id="3.40.50.800">
    <property type="entry name" value="Anticodon-binding domain"/>
    <property type="match status" value="1"/>
</dbReference>
<evidence type="ECO:0000256" key="8">
    <source>
        <dbReference type="ARBA" id="ARBA00047639"/>
    </source>
</evidence>
<comment type="caution">
    <text evidence="12">The sequence shown here is derived from an EMBL/GenBank/DDBJ whole genome shotgun (WGS) entry which is preliminary data.</text>
</comment>
<feature type="binding site" evidence="10">
    <location>
        <begin position="282"/>
        <end position="283"/>
    </location>
    <ligand>
        <name>L-histidine</name>
        <dbReference type="ChEBI" id="CHEBI:57595"/>
    </ligand>
</feature>
<feature type="binding site" evidence="10">
    <location>
        <position position="131"/>
    </location>
    <ligand>
        <name>L-histidine</name>
        <dbReference type="ChEBI" id="CHEBI:57595"/>
    </ligand>
</feature>
<keyword evidence="3 9" id="KW-0963">Cytoplasm</keyword>
<keyword evidence="9 12" id="KW-0436">Ligase</keyword>
<dbReference type="GO" id="GO:0006427">
    <property type="term" value="P:histidyl-tRNA aminoacylation"/>
    <property type="evidence" value="ECO:0007669"/>
    <property type="project" value="UniProtKB-UniRule"/>
</dbReference>
<evidence type="ECO:0000256" key="10">
    <source>
        <dbReference type="PIRSR" id="PIRSR001549-1"/>
    </source>
</evidence>
<name>A0A7Y9EKZ8_9ACTN</name>
<dbReference type="InterPro" id="IPR041715">
    <property type="entry name" value="HisRS-like_core"/>
</dbReference>
<gene>
    <name evidence="9" type="primary">hisS</name>
    <name evidence="12" type="ORF">BJY14_005605</name>
</gene>
<evidence type="ECO:0000256" key="5">
    <source>
        <dbReference type="ARBA" id="ARBA00022840"/>
    </source>
</evidence>
<comment type="subcellular location">
    <subcellularLocation>
        <location evidence="9">Cytoplasm</location>
    </subcellularLocation>
</comment>
<accession>A0A7Y9EKZ8</accession>
<dbReference type="PANTHER" id="PTHR11476:SF7">
    <property type="entry name" value="HISTIDINE--TRNA LIGASE"/>
    <property type="match status" value="1"/>
</dbReference>
<evidence type="ECO:0000256" key="3">
    <source>
        <dbReference type="ARBA" id="ARBA00022490"/>
    </source>
</evidence>
<dbReference type="GO" id="GO:0004821">
    <property type="term" value="F:histidine-tRNA ligase activity"/>
    <property type="evidence" value="ECO:0007669"/>
    <property type="project" value="UniProtKB-UniRule"/>
</dbReference>
<dbReference type="Pfam" id="PF03129">
    <property type="entry name" value="HGTP_anticodon"/>
    <property type="match status" value="1"/>
</dbReference>
<reference evidence="12 13" key="1">
    <citation type="submission" date="2020-07" db="EMBL/GenBank/DDBJ databases">
        <title>Sequencing the genomes of 1000 actinobacteria strains.</title>
        <authorList>
            <person name="Klenk H.-P."/>
        </authorList>
    </citation>
    <scope>NUCLEOTIDE SEQUENCE [LARGE SCALE GENOMIC DNA]</scope>
    <source>
        <strain evidence="12 13">DSM 40398</strain>
    </source>
</reference>
<dbReference type="Proteomes" id="UP000529783">
    <property type="component" value="Unassembled WGS sequence"/>
</dbReference>
<feature type="binding site" evidence="10">
    <location>
        <position position="135"/>
    </location>
    <ligand>
        <name>L-histidine</name>
        <dbReference type="ChEBI" id="CHEBI:57595"/>
    </ligand>
</feature>
<feature type="binding site" evidence="10">
    <location>
        <position position="117"/>
    </location>
    <ligand>
        <name>L-histidine</name>
        <dbReference type="ChEBI" id="CHEBI:57595"/>
    </ligand>
</feature>
<evidence type="ECO:0000259" key="11">
    <source>
        <dbReference type="PROSITE" id="PS50862"/>
    </source>
</evidence>
<dbReference type="InterPro" id="IPR036621">
    <property type="entry name" value="Anticodon-bd_dom_sf"/>
</dbReference>
<evidence type="ECO:0000256" key="1">
    <source>
        <dbReference type="ARBA" id="ARBA00008226"/>
    </source>
</evidence>
<comment type="catalytic activity">
    <reaction evidence="8 9">
        <text>tRNA(His) + L-histidine + ATP = L-histidyl-tRNA(His) + AMP + diphosphate + H(+)</text>
        <dbReference type="Rhea" id="RHEA:17313"/>
        <dbReference type="Rhea" id="RHEA-COMP:9665"/>
        <dbReference type="Rhea" id="RHEA-COMP:9689"/>
        <dbReference type="ChEBI" id="CHEBI:15378"/>
        <dbReference type="ChEBI" id="CHEBI:30616"/>
        <dbReference type="ChEBI" id="CHEBI:33019"/>
        <dbReference type="ChEBI" id="CHEBI:57595"/>
        <dbReference type="ChEBI" id="CHEBI:78442"/>
        <dbReference type="ChEBI" id="CHEBI:78527"/>
        <dbReference type="ChEBI" id="CHEBI:456215"/>
        <dbReference type="EC" id="6.1.1.21"/>
    </reaction>
</comment>
<evidence type="ECO:0000313" key="13">
    <source>
        <dbReference type="Proteomes" id="UP000529783"/>
    </source>
</evidence>
<keyword evidence="7 9" id="KW-0030">Aminoacyl-tRNA synthetase</keyword>
<evidence type="ECO:0000256" key="6">
    <source>
        <dbReference type="ARBA" id="ARBA00022917"/>
    </source>
</evidence>